<evidence type="ECO:0000256" key="2">
    <source>
        <dbReference type="ARBA" id="ARBA00022737"/>
    </source>
</evidence>
<accession>A0A378TMA6</accession>
<dbReference type="Pfam" id="PF00581">
    <property type="entry name" value="Rhodanese"/>
    <property type="match status" value="2"/>
</dbReference>
<evidence type="ECO:0000313" key="5">
    <source>
        <dbReference type="Proteomes" id="UP000254978"/>
    </source>
</evidence>
<keyword evidence="1 4" id="KW-0808">Transferase</keyword>
<dbReference type="SUPFAM" id="SSF52821">
    <property type="entry name" value="Rhodanese/Cell cycle control phosphatase"/>
    <property type="match status" value="2"/>
</dbReference>
<evidence type="ECO:0000259" key="3">
    <source>
        <dbReference type="PROSITE" id="PS50206"/>
    </source>
</evidence>
<dbReference type="EMBL" id="UGQT01000001">
    <property type="protein sequence ID" value="STZ61704.1"/>
    <property type="molecule type" value="Genomic_DNA"/>
</dbReference>
<dbReference type="CDD" id="cd01448">
    <property type="entry name" value="TST_Repeat_1"/>
    <property type="match status" value="1"/>
</dbReference>
<dbReference type="PROSITE" id="PS50206">
    <property type="entry name" value="RHODANESE_3"/>
    <property type="match status" value="2"/>
</dbReference>
<proteinExistence type="predicted"/>
<dbReference type="PANTHER" id="PTHR11364">
    <property type="entry name" value="THIOSULFATE SULFERTANSFERASE"/>
    <property type="match status" value="1"/>
</dbReference>
<dbReference type="EC" id="2.8.1.2" evidence="4"/>
<dbReference type="InterPro" id="IPR036873">
    <property type="entry name" value="Rhodanese-like_dom_sf"/>
</dbReference>
<dbReference type="GO" id="GO:0016784">
    <property type="term" value="F:3-mercaptopyruvate sulfurtransferase activity"/>
    <property type="evidence" value="ECO:0007669"/>
    <property type="project" value="UniProtKB-EC"/>
</dbReference>
<dbReference type="InterPro" id="IPR045078">
    <property type="entry name" value="TST/MPST-like"/>
</dbReference>
<feature type="domain" description="Rhodanese" evidence="3">
    <location>
        <begin position="165"/>
        <end position="273"/>
    </location>
</feature>
<feature type="domain" description="Rhodanese" evidence="3">
    <location>
        <begin position="19"/>
        <end position="136"/>
    </location>
</feature>
<dbReference type="PANTHER" id="PTHR11364:SF27">
    <property type="entry name" value="SULFURTRANSFERASE"/>
    <property type="match status" value="1"/>
</dbReference>
<name>A0A378TMA6_9MYCO</name>
<protein>
    <submittedName>
        <fullName evidence="4">Putative thiosulfate sulfurtransferase</fullName>
        <ecNumber evidence="4">2.8.1.2</ecNumber>
    </submittedName>
</protein>
<dbReference type="SMART" id="SM00450">
    <property type="entry name" value="RHOD"/>
    <property type="match status" value="2"/>
</dbReference>
<keyword evidence="5" id="KW-1185">Reference proteome</keyword>
<dbReference type="GO" id="GO:0004792">
    <property type="term" value="F:thiosulfate-cyanide sulfurtransferase activity"/>
    <property type="evidence" value="ECO:0007669"/>
    <property type="project" value="TreeGrafter"/>
</dbReference>
<dbReference type="InterPro" id="IPR001763">
    <property type="entry name" value="Rhodanese-like_dom"/>
</dbReference>
<dbReference type="RefSeq" id="WP_232068038.1">
    <property type="nucleotide sequence ID" value="NZ_AP022600.1"/>
</dbReference>
<gene>
    <name evidence="4" type="primary">sseA_3</name>
    <name evidence="4" type="ORF">NCTC10821_05261</name>
</gene>
<sequence>MDDTPRAANLISVDELTAQLPGTVLLDVRQAGDRPDHRAYLDAHLPGALFADLDADLAGPSTGTNGRRPLPGAEEFQKTVRSWGISVDTPVVVYGAPASPAPARAWWLLRWAGVRSVRLLDGGLHAWAAAGGTVQPGAADIPVESDFVIEPGGLPVVLVDEVPAFAGRGLLLDARPAVKFSNPADPEAGHIPGARSAPVAESFDDSGFLLPDEQLRHRFAGIGVGAGSEPAAYCGTGVSAALEVFVLAVLGIRARLYVGSASEWTADPTRVLER</sequence>
<evidence type="ECO:0000256" key="1">
    <source>
        <dbReference type="ARBA" id="ARBA00022679"/>
    </source>
</evidence>
<reference evidence="4 5" key="1">
    <citation type="submission" date="2018-06" db="EMBL/GenBank/DDBJ databases">
        <authorList>
            <consortium name="Pathogen Informatics"/>
            <person name="Doyle S."/>
        </authorList>
    </citation>
    <scope>NUCLEOTIDE SEQUENCE [LARGE SCALE GENOMIC DNA]</scope>
    <source>
        <strain evidence="4 5">NCTC10821</strain>
    </source>
</reference>
<dbReference type="Gene3D" id="3.40.250.10">
    <property type="entry name" value="Rhodanese-like domain"/>
    <property type="match status" value="2"/>
</dbReference>
<evidence type="ECO:0000313" key="4">
    <source>
        <dbReference type="EMBL" id="STZ61704.1"/>
    </source>
</evidence>
<dbReference type="Proteomes" id="UP000254978">
    <property type="component" value="Unassembled WGS sequence"/>
</dbReference>
<dbReference type="AlphaFoldDB" id="A0A378TMA6"/>
<organism evidence="4 5">
    <name type="scientific">Mycolicibacterium tokaiense</name>
    <dbReference type="NCBI Taxonomy" id="39695"/>
    <lineage>
        <taxon>Bacteria</taxon>
        <taxon>Bacillati</taxon>
        <taxon>Actinomycetota</taxon>
        <taxon>Actinomycetes</taxon>
        <taxon>Mycobacteriales</taxon>
        <taxon>Mycobacteriaceae</taxon>
        <taxon>Mycolicibacterium</taxon>
    </lineage>
</organism>
<keyword evidence="2" id="KW-0677">Repeat</keyword>